<dbReference type="InterPro" id="IPR036849">
    <property type="entry name" value="Enolase-like_C_sf"/>
</dbReference>
<evidence type="ECO:0000259" key="4">
    <source>
        <dbReference type="SMART" id="SM00922"/>
    </source>
</evidence>
<dbReference type="SUPFAM" id="SSF54826">
    <property type="entry name" value="Enolase N-terminal domain-like"/>
    <property type="match status" value="1"/>
</dbReference>
<dbReference type="InterPro" id="IPR029017">
    <property type="entry name" value="Enolase-like_N"/>
</dbReference>
<keyword evidence="3" id="KW-0460">Magnesium</keyword>
<dbReference type="GO" id="GO:0000287">
    <property type="term" value="F:magnesium ion binding"/>
    <property type="evidence" value="ECO:0007669"/>
    <property type="project" value="TreeGrafter"/>
</dbReference>
<dbReference type="Gene3D" id="3.20.20.120">
    <property type="entry name" value="Enolase-like C-terminal domain"/>
    <property type="match status" value="1"/>
</dbReference>
<dbReference type="EMBL" id="SLWN01000018">
    <property type="protein sequence ID" value="TCO17223.1"/>
    <property type="molecule type" value="Genomic_DNA"/>
</dbReference>
<evidence type="ECO:0000256" key="1">
    <source>
        <dbReference type="ARBA" id="ARBA00001946"/>
    </source>
</evidence>
<dbReference type="SFLD" id="SFLDS00001">
    <property type="entry name" value="Enolase"/>
    <property type="match status" value="1"/>
</dbReference>
<organism evidence="5 6">
    <name type="scientific">Kribbella steppae</name>
    <dbReference type="NCBI Taxonomy" id="2512223"/>
    <lineage>
        <taxon>Bacteria</taxon>
        <taxon>Bacillati</taxon>
        <taxon>Actinomycetota</taxon>
        <taxon>Actinomycetes</taxon>
        <taxon>Propionibacteriales</taxon>
        <taxon>Kribbellaceae</taxon>
        <taxon>Kribbella</taxon>
    </lineage>
</organism>
<feature type="domain" description="Mandelate racemase/muconate lactonizing enzyme C-terminal" evidence="4">
    <location>
        <begin position="137"/>
        <end position="237"/>
    </location>
</feature>
<keyword evidence="2" id="KW-0479">Metal-binding</keyword>
<comment type="caution">
    <text evidence="5">The sequence shown here is derived from an EMBL/GenBank/DDBJ whole genome shotgun (WGS) entry which is preliminary data.</text>
</comment>
<dbReference type="AlphaFoldDB" id="A0A4R2H0W3"/>
<dbReference type="SUPFAM" id="SSF51604">
    <property type="entry name" value="Enolase C-terminal domain-like"/>
    <property type="match status" value="1"/>
</dbReference>
<dbReference type="PANTHER" id="PTHR13794:SF58">
    <property type="entry name" value="MITOCHONDRIAL ENOLASE SUPERFAMILY MEMBER 1"/>
    <property type="match status" value="1"/>
</dbReference>
<evidence type="ECO:0000313" key="6">
    <source>
        <dbReference type="Proteomes" id="UP000294508"/>
    </source>
</evidence>
<evidence type="ECO:0000256" key="2">
    <source>
        <dbReference type="ARBA" id="ARBA00022723"/>
    </source>
</evidence>
<keyword evidence="6" id="KW-1185">Reference proteome</keyword>
<dbReference type="PANTHER" id="PTHR13794">
    <property type="entry name" value="ENOLASE SUPERFAMILY, MANDELATE RACEMASE"/>
    <property type="match status" value="1"/>
</dbReference>
<dbReference type="InterPro" id="IPR013341">
    <property type="entry name" value="Mandelate_racemase_N_dom"/>
</dbReference>
<gene>
    <name evidence="5" type="ORF">EV652_11851</name>
</gene>
<dbReference type="SMART" id="SM00922">
    <property type="entry name" value="MR_MLE"/>
    <property type="match status" value="1"/>
</dbReference>
<proteinExistence type="predicted"/>
<dbReference type="OrthoDB" id="9802699at2"/>
<dbReference type="Proteomes" id="UP000294508">
    <property type="component" value="Unassembled WGS sequence"/>
</dbReference>
<evidence type="ECO:0000256" key="3">
    <source>
        <dbReference type="ARBA" id="ARBA00022842"/>
    </source>
</evidence>
<comment type="cofactor">
    <cofactor evidence="1">
        <name>Mg(2+)</name>
        <dbReference type="ChEBI" id="CHEBI:18420"/>
    </cofactor>
</comment>
<name>A0A4R2H0W3_9ACTN</name>
<dbReference type="Pfam" id="PF13378">
    <property type="entry name" value="MR_MLE_C"/>
    <property type="match status" value="1"/>
</dbReference>
<dbReference type="CDD" id="cd03316">
    <property type="entry name" value="MR_like"/>
    <property type="match status" value="1"/>
</dbReference>
<reference evidence="5 6" key="1">
    <citation type="journal article" date="2015" name="Stand. Genomic Sci.">
        <title>Genomic Encyclopedia of Bacterial and Archaeal Type Strains, Phase III: the genomes of soil and plant-associated and newly described type strains.</title>
        <authorList>
            <person name="Whitman W.B."/>
            <person name="Woyke T."/>
            <person name="Klenk H.P."/>
            <person name="Zhou Y."/>
            <person name="Lilburn T.G."/>
            <person name="Beck B.J."/>
            <person name="De Vos P."/>
            <person name="Vandamme P."/>
            <person name="Eisen J.A."/>
            <person name="Garrity G."/>
            <person name="Hugenholtz P."/>
            <person name="Kyrpides N.C."/>
        </authorList>
    </citation>
    <scope>NUCLEOTIDE SEQUENCE [LARGE SCALE GENOMIC DNA]</scope>
    <source>
        <strain evidence="5 6">VKM Ac-2572</strain>
    </source>
</reference>
<dbReference type="InterPro" id="IPR013342">
    <property type="entry name" value="Mandelate_racemase_C"/>
</dbReference>
<evidence type="ECO:0000313" key="5">
    <source>
        <dbReference type="EMBL" id="TCO17223.1"/>
    </source>
</evidence>
<accession>A0A4R2H0W3</accession>
<dbReference type="InterPro" id="IPR029065">
    <property type="entry name" value="Enolase_C-like"/>
</dbReference>
<dbReference type="GO" id="GO:0016052">
    <property type="term" value="P:carbohydrate catabolic process"/>
    <property type="evidence" value="ECO:0007669"/>
    <property type="project" value="TreeGrafter"/>
</dbReference>
<sequence length="396" mass="42459">MKITGYRSLSTVHDWGRVTGDVNGVQSGHTTPVPVLVIETDAGIEGVGLGAHAEVGRVFPAIDGEDPRSVVALYDRMLDWVFKAGHAGSMFGTIGAVDMALWDIKAKAADEPLWRTLGARERFVPAYASGLDYGLSEEELAELYGRFAERGFKAGKLKGGRDLDRDLPRLEIVREVLGRNSRRPAVMFDANESWNQAQAARYVAAIEERMDLTWVEEPLRRWDAAGMAVLRGKVRAAIASGENLTGLEQYRPLLDAGALDVVQVGNVWGITHFLRVATLAHAHDLPVSPVAYNANPVAHAAAAVPNLLTYEVQDLHFPVGLDVDQEFDDGGIVLGDRPGLGILLDESQLSPGSSAGAVLASTGPHIRPARAALRLVAEPDVSDDPGAATEAGLVTR</sequence>
<dbReference type="GO" id="GO:0016836">
    <property type="term" value="F:hydro-lyase activity"/>
    <property type="evidence" value="ECO:0007669"/>
    <property type="project" value="TreeGrafter"/>
</dbReference>
<dbReference type="Gene3D" id="3.30.390.10">
    <property type="entry name" value="Enolase-like, N-terminal domain"/>
    <property type="match status" value="1"/>
</dbReference>
<dbReference type="InterPro" id="IPR046945">
    <property type="entry name" value="RHMD-like"/>
</dbReference>
<protein>
    <submittedName>
        <fullName evidence="5">L-alanine-DL-glutamate epimerase-like enolase superfamily enzyme</fullName>
    </submittedName>
</protein>
<dbReference type="Pfam" id="PF02746">
    <property type="entry name" value="MR_MLE_N"/>
    <property type="match status" value="1"/>
</dbReference>